<feature type="non-terminal residue" evidence="2">
    <location>
        <position position="24"/>
    </location>
</feature>
<reference evidence="2" key="1">
    <citation type="submission" date="2018-05" db="EMBL/GenBank/DDBJ databases">
        <authorList>
            <person name="Lanie J.A."/>
            <person name="Ng W.-L."/>
            <person name="Kazmierczak K.M."/>
            <person name="Andrzejewski T.M."/>
            <person name="Davidsen T.M."/>
            <person name="Wayne K.J."/>
            <person name="Tettelin H."/>
            <person name="Glass J.I."/>
            <person name="Rusch D."/>
            <person name="Podicherti R."/>
            <person name="Tsui H.-C.T."/>
            <person name="Winkler M.E."/>
        </authorList>
    </citation>
    <scope>NUCLEOTIDE SEQUENCE</scope>
</reference>
<name>A0A382IHF4_9ZZZZ</name>
<evidence type="ECO:0000313" key="2">
    <source>
        <dbReference type="EMBL" id="SVB98702.1"/>
    </source>
</evidence>
<sequence>MYSFKKRNGVNKMDSKRVGHEMSI</sequence>
<feature type="region of interest" description="Disordered" evidence="1">
    <location>
        <begin position="1"/>
        <end position="24"/>
    </location>
</feature>
<proteinExistence type="predicted"/>
<dbReference type="EMBL" id="UINC01067235">
    <property type="protein sequence ID" value="SVB98702.1"/>
    <property type="molecule type" value="Genomic_DNA"/>
</dbReference>
<evidence type="ECO:0000256" key="1">
    <source>
        <dbReference type="SAM" id="MobiDB-lite"/>
    </source>
</evidence>
<organism evidence="2">
    <name type="scientific">marine metagenome</name>
    <dbReference type="NCBI Taxonomy" id="408172"/>
    <lineage>
        <taxon>unclassified sequences</taxon>
        <taxon>metagenomes</taxon>
        <taxon>ecological metagenomes</taxon>
    </lineage>
</organism>
<dbReference type="AlphaFoldDB" id="A0A382IHF4"/>
<protein>
    <submittedName>
        <fullName evidence="2">Uncharacterized protein</fullName>
    </submittedName>
</protein>
<accession>A0A382IHF4</accession>
<feature type="compositionally biased region" description="Basic and acidic residues" evidence="1">
    <location>
        <begin position="13"/>
        <end position="24"/>
    </location>
</feature>
<gene>
    <name evidence="2" type="ORF">METZ01_LOCUS251556</name>
</gene>